<name>A0AAV2HUF1_LYMST</name>
<feature type="non-terminal residue" evidence="1">
    <location>
        <position position="44"/>
    </location>
</feature>
<dbReference type="EMBL" id="CAXITT010000233">
    <property type="protein sequence ID" value="CAL1536566.1"/>
    <property type="molecule type" value="Genomic_DNA"/>
</dbReference>
<feature type="non-terminal residue" evidence="1">
    <location>
        <position position="1"/>
    </location>
</feature>
<protein>
    <submittedName>
        <fullName evidence="1">Uncharacterized protein</fullName>
    </submittedName>
</protein>
<sequence>RDKTKLSLRRLKMEKVEGGSLVLENEQHQQRYEKCLDEIVIQVV</sequence>
<reference evidence="1 2" key="1">
    <citation type="submission" date="2024-04" db="EMBL/GenBank/DDBJ databases">
        <authorList>
            <consortium name="Genoscope - CEA"/>
            <person name="William W."/>
        </authorList>
    </citation>
    <scope>NUCLEOTIDE SEQUENCE [LARGE SCALE GENOMIC DNA]</scope>
</reference>
<proteinExistence type="predicted"/>
<evidence type="ECO:0000313" key="2">
    <source>
        <dbReference type="Proteomes" id="UP001497497"/>
    </source>
</evidence>
<gene>
    <name evidence="1" type="ORF">GSLYS_00010479001</name>
</gene>
<comment type="caution">
    <text evidence="1">The sequence shown here is derived from an EMBL/GenBank/DDBJ whole genome shotgun (WGS) entry which is preliminary data.</text>
</comment>
<dbReference type="AlphaFoldDB" id="A0AAV2HUF1"/>
<evidence type="ECO:0000313" key="1">
    <source>
        <dbReference type="EMBL" id="CAL1536566.1"/>
    </source>
</evidence>
<keyword evidence="2" id="KW-1185">Reference proteome</keyword>
<organism evidence="1 2">
    <name type="scientific">Lymnaea stagnalis</name>
    <name type="common">Great pond snail</name>
    <name type="synonym">Helix stagnalis</name>
    <dbReference type="NCBI Taxonomy" id="6523"/>
    <lineage>
        <taxon>Eukaryota</taxon>
        <taxon>Metazoa</taxon>
        <taxon>Spiralia</taxon>
        <taxon>Lophotrochozoa</taxon>
        <taxon>Mollusca</taxon>
        <taxon>Gastropoda</taxon>
        <taxon>Heterobranchia</taxon>
        <taxon>Euthyneura</taxon>
        <taxon>Panpulmonata</taxon>
        <taxon>Hygrophila</taxon>
        <taxon>Lymnaeoidea</taxon>
        <taxon>Lymnaeidae</taxon>
        <taxon>Lymnaea</taxon>
    </lineage>
</organism>
<accession>A0AAV2HUF1</accession>
<dbReference type="Proteomes" id="UP001497497">
    <property type="component" value="Unassembled WGS sequence"/>
</dbReference>